<protein>
    <recommendedName>
        <fullName evidence="5">Transposase</fullName>
    </recommendedName>
</protein>
<name>A0A101SR22_9ACTN</name>
<gene>
    <name evidence="3" type="ORF">AQJ64_30955</name>
</gene>
<feature type="region of interest" description="Disordered" evidence="2">
    <location>
        <begin position="1"/>
        <end position="31"/>
    </location>
</feature>
<dbReference type="AlphaFoldDB" id="A0A101SR22"/>
<feature type="coiled-coil region" evidence="1">
    <location>
        <begin position="106"/>
        <end position="195"/>
    </location>
</feature>
<dbReference type="Pfam" id="PF19776">
    <property type="entry name" value="DUF6262"/>
    <property type="match status" value="1"/>
</dbReference>
<feature type="compositionally biased region" description="Polar residues" evidence="2">
    <location>
        <begin position="80"/>
        <end position="90"/>
    </location>
</feature>
<evidence type="ECO:0000256" key="1">
    <source>
        <dbReference type="SAM" id="Coils"/>
    </source>
</evidence>
<dbReference type="EMBL" id="LMWW01000053">
    <property type="protein sequence ID" value="KUN78407.1"/>
    <property type="molecule type" value="Genomic_DNA"/>
</dbReference>
<dbReference type="InterPro" id="IPR046229">
    <property type="entry name" value="TnpC-like"/>
</dbReference>
<accession>A0A101SR22</accession>
<evidence type="ECO:0000313" key="3">
    <source>
        <dbReference type="EMBL" id="KUN78407.1"/>
    </source>
</evidence>
<keyword evidence="4" id="KW-1185">Reference proteome</keyword>
<dbReference type="OrthoDB" id="4948751at2"/>
<evidence type="ECO:0000256" key="2">
    <source>
        <dbReference type="SAM" id="MobiDB-lite"/>
    </source>
</evidence>
<reference evidence="3 4" key="1">
    <citation type="submission" date="2015-10" db="EMBL/GenBank/DDBJ databases">
        <title>Draft genome sequence of Streptomyces griseoruber DSM 40281, type strain for the species Streptomyces griseoruber.</title>
        <authorList>
            <person name="Ruckert C."/>
            <person name="Winkler A."/>
            <person name="Kalinowski J."/>
            <person name="Kampfer P."/>
            <person name="Glaeser S."/>
        </authorList>
    </citation>
    <scope>NUCLEOTIDE SEQUENCE [LARGE SCALE GENOMIC DNA]</scope>
    <source>
        <strain evidence="3 4">DSM 40281</strain>
    </source>
</reference>
<sequence>MKIPATSGGNDRNARVERLRVSRSKDSEDKTRRALDAVDALLRSGRRLTVAQVAREASVSTWFVYNQHQVHQAVQDGITAQRTRGRQNSHASEEPQVSPAGLRTDLALAREEIKDLKKERDRLRDRVRLSLGAELEGVNQHELIERVQQIEQRNTALEQALSEARDQVAALEGQLREAEDNLTAARASLRRAMRAVPSP</sequence>
<proteinExistence type="predicted"/>
<keyword evidence="1" id="KW-0175">Coiled coil</keyword>
<feature type="region of interest" description="Disordered" evidence="2">
    <location>
        <begin position="80"/>
        <end position="100"/>
    </location>
</feature>
<comment type="caution">
    <text evidence="3">The sequence shown here is derived from an EMBL/GenBank/DDBJ whole genome shotgun (WGS) entry which is preliminary data.</text>
</comment>
<organism evidence="3 4">
    <name type="scientific">Streptomyces griseoruber</name>
    <dbReference type="NCBI Taxonomy" id="1943"/>
    <lineage>
        <taxon>Bacteria</taxon>
        <taxon>Bacillati</taxon>
        <taxon>Actinomycetota</taxon>
        <taxon>Actinomycetes</taxon>
        <taxon>Kitasatosporales</taxon>
        <taxon>Streptomycetaceae</taxon>
        <taxon>Streptomyces</taxon>
    </lineage>
</organism>
<evidence type="ECO:0008006" key="5">
    <source>
        <dbReference type="Google" id="ProtNLM"/>
    </source>
</evidence>
<evidence type="ECO:0000313" key="4">
    <source>
        <dbReference type="Proteomes" id="UP000052982"/>
    </source>
</evidence>
<dbReference type="STRING" id="1943.AQJ64_30955"/>
<dbReference type="RefSeq" id="WP_055636081.1">
    <property type="nucleotide sequence ID" value="NZ_JBIRTR010000009.1"/>
</dbReference>
<feature type="compositionally biased region" description="Basic and acidic residues" evidence="2">
    <location>
        <begin position="12"/>
        <end position="31"/>
    </location>
</feature>
<dbReference type="Proteomes" id="UP000052982">
    <property type="component" value="Unassembled WGS sequence"/>
</dbReference>